<accession>A0A9N9BHJ5</accession>
<dbReference type="AlphaFoldDB" id="A0A9N9BHJ5"/>
<keyword evidence="3" id="KW-1185">Reference proteome</keyword>
<name>A0A9N9BHJ5_9GLOM</name>
<evidence type="ECO:0000313" key="3">
    <source>
        <dbReference type="Proteomes" id="UP000789396"/>
    </source>
</evidence>
<gene>
    <name evidence="2" type="ORF">RFULGI_LOCUS5180</name>
</gene>
<feature type="compositionally biased region" description="Basic and acidic residues" evidence="1">
    <location>
        <begin position="26"/>
        <end position="75"/>
    </location>
</feature>
<proteinExistence type="predicted"/>
<feature type="compositionally biased region" description="Basic and acidic residues" evidence="1">
    <location>
        <begin position="82"/>
        <end position="113"/>
    </location>
</feature>
<organism evidence="2 3">
    <name type="scientific">Racocetra fulgida</name>
    <dbReference type="NCBI Taxonomy" id="60492"/>
    <lineage>
        <taxon>Eukaryota</taxon>
        <taxon>Fungi</taxon>
        <taxon>Fungi incertae sedis</taxon>
        <taxon>Mucoromycota</taxon>
        <taxon>Glomeromycotina</taxon>
        <taxon>Glomeromycetes</taxon>
        <taxon>Diversisporales</taxon>
        <taxon>Gigasporaceae</taxon>
        <taxon>Racocetra</taxon>
    </lineage>
</organism>
<protein>
    <submittedName>
        <fullName evidence="2">3935_t:CDS:1</fullName>
    </submittedName>
</protein>
<comment type="caution">
    <text evidence="2">The sequence shown here is derived from an EMBL/GenBank/DDBJ whole genome shotgun (WGS) entry which is preliminary data.</text>
</comment>
<dbReference type="Proteomes" id="UP000789396">
    <property type="component" value="Unassembled WGS sequence"/>
</dbReference>
<dbReference type="EMBL" id="CAJVPZ010005657">
    <property type="protein sequence ID" value="CAG8563986.1"/>
    <property type="molecule type" value="Genomic_DNA"/>
</dbReference>
<sequence length="142" mass="16270">MTKTKRSIAKVDEIEETEQTTNYREGGIEGHGRVDHEIGDCRRGSRGREIREESQHEVNENRRTESHGKESKGSCEEENQYENDRKSCGIGDRGRGSKERKSHEKTSQHENKGEAIFVSNNDFNNIDSIYEEIESDIGKKKA</sequence>
<reference evidence="2" key="1">
    <citation type="submission" date="2021-06" db="EMBL/GenBank/DDBJ databases">
        <authorList>
            <person name="Kallberg Y."/>
            <person name="Tangrot J."/>
            <person name="Rosling A."/>
        </authorList>
    </citation>
    <scope>NUCLEOTIDE SEQUENCE</scope>
    <source>
        <strain evidence="2">IN212</strain>
    </source>
</reference>
<evidence type="ECO:0000313" key="2">
    <source>
        <dbReference type="EMBL" id="CAG8563986.1"/>
    </source>
</evidence>
<feature type="region of interest" description="Disordered" evidence="1">
    <location>
        <begin position="1"/>
        <end position="123"/>
    </location>
</feature>
<evidence type="ECO:0000256" key="1">
    <source>
        <dbReference type="SAM" id="MobiDB-lite"/>
    </source>
</evidence>